<dbReference type="Proteomes" id="UP000324222">
    <property type="component" value="Unassembled WGS sequence"/>
</dbReference>
<keyword evidence="3" id="KW-1185">Reference proteome</keyword>
<name>A0A5B7FVM7_PORTR</name>
<accession>A0A5B7FVM7</accession>
<evidence type="ECO:0000313" key="3">
    <source>
        <dbReference type="Proteomes" id="UP000324222"/>
    </source>
</evidence>
<protein>
    <recommendedName>
        <fullName evidence="4">Secreted protein</fullName>
    </recommendedName>
</protein>
<organism evidence="2 3">
    <name type="scientific">Portunus trituberculatus</name>
    <name type="common">Swimming crab</name>
    <name type="synonym">Neptunus trituberculatus</name>
    <dbReference type="NCBI Taxonomy" id="210409"/>
    <lineage>
        <taxon>Eukaryota</taxon>
        <taxon>Metazoa</taxon>
        <taxon>Ecdysozoa</taxon>
        <taxon>Arthropoda</taxon>
        <taxon>Crustacea</taxon>
        <taxon>Multicrustacea</taxon>
        <taxon>Malacostraca</taxon>
        <taxon>Eumalacostraca</taxon>
        <taxon>Eucarida</taxon>
        <taxon>Decapoda</taxon>
        <taxon>Pleocyemata</taxon>
        <taxon>Brachyura</taxon>
        <taxon>Eubrachyura</taxon>
        <taxon>Portunoidea</taxon>
        <taxon>Portunidae</taxon>
        <taxon>Portuninae</taxon>
        <taxon>Portunus</taxon>
    </lineage>
</organism>
<keyword evidence="1" id="KW-0732">Signal</keyword>
<gene>
    <name evidence="2" type="ORF">E2C01_043269</name>
</gene>
<evidence type="ECO:0000256" key="1">
    <source>
        <dbReference type="SAM" id="SignalP"/>
    </source>
</evidence>
<evidence type="ECO:0008006" key="4">
    <source>
        <dbReference type="Google" id="ProtNLM"/>
    </source>
</evidence>
<proteinExistence type="predicted"/>
<comment type="caution">
    <text evidence="2">The sequence shown here is derived from an EMBL/GenBank/DDBJ whole genome shotgun (WGS) entry which is preliminary data.</text>
</comment>
<dbReference type="AlphaFoldDB" id="A0A5B7FVM7"/>
<reference evidence="2 3" key="1">
    <citation type="submission" date="2019-05" db="EMBL/GenBank/DDBJ databases">
        <title>Another draft genome of Portunus trituberculatus and its Hox gene families provides insights of decapod evolution.</title>
        <authorList>
            <person name="Jeong J.-H."/>
            <person name="Song I."/>
            <person name="Kim S."/>
            <person name="Choi T."/>
            <person name="Kim D."/>
            <person name="Ryu S."/>
            <person name="Kim W."/>
        </authorList>
    </citation>
    <scope>NUCLEOTIDE SEQUENCE [LARGE SCALE GENOMIC DNA]</scope>
    <source>
        <tissue evidence="2">Muscle</tissue>
    </source>
</reference>
<dbReference type="EMBL" id="VSRR010008888">
    <property type="protein sequence ID" value="MPC49467.1"/>
    <property type="molecule type" value="Genomic_DNA"/>
</dbReference>
<evidence type="ECO:0000313" key="2">
    <source>
        <dbReference type="EMBL" id="MPC49467.1"/>
    </source>
</evidence>
<sequence length="121" mass="13334">MVVVVVVVVVVRQGISDAGVFMSNNESTVASYTHTSTHHHLHIFHIQPGNPRTDAINFLHHTILYTARPFFFTTPEKNKGYKRKQSSLVSPNYTVTAHTSAFSVSASPHNTKKLSVFAGVS</sequence>
<feature type="signal peptide" evidence="1">
    <location>
        <begin position="1"/>
        <end position="18"/>
    </location>
</feature>
<feature type="chain" id="PRO_5022988077" description="Secreted protein" evidence="1">
    <location>
        <begin position="19"/>
        <end position="121"/>
    </location>
</feature>